<organism evidence="2 3">
    <name type="scientific">Bifidobacterium adolescentis</name>
    <dbReference type="NCBI Taxonomy" id="1680"/>
    <lineage>
        <taxon>Bacteria</taxon>
        <taxon>Bacillati</taxon>
        <taxon>Actinomycetota</taxon>
        <taxon>Actinomycetes</taxon>
        <taxon>Bifidobacteriales</taxon>
        <taxon>Bifidobacteriaceae</taxon>
        <taxon>Bifidobacterium</taxon>
    </lineage>
</organism>
<dbReference type="Proteomes" id="UP000241454">
    <property type="component" value="Chromosome"/>
</dbReference>
<keyword evidence="1" id="KW-0812">Transmembrane</keyword>
<accession>A0A2R4G4Q7</accession>
<sequence length="632" mass="67567">MSKHIDNINRTGVQKKGSTAKSIGIAVAAILGIIVIYCALLVGSVLQAKKHLTQAVSIVQSVNAGSDMTSVLPALVGKTAQLQQETKAARAQTDGIVWRIGTVIPYVGDDLSAARTAVTALDTVSNDVIPEVSDSLTNLQKNSAAGNTLDIKSLSSAADAIVKANTAVQTQAKALENAPTPHIGKVRDALSTGRTLFTKLADQSDQISKVVSMFSQLMNGGEGKYLILVQSNAEAQAAGGVPGSVGSLEVKDGKIVVGEFHSDSEFQLVNVVKGAEQINDLYAISQFGVNYGGDIRLATVSPNFPVVAKYAAGIWKQQSFGTNDTIKGVMSLDPYALQSMLGTLGGVTLSNGVQLDGTNTAQYLSNTVYRDIPDQNQQDAFFKESAQLIMQKVFGSFDAKNVLSLVKTMSVLGQQRHLYNVSFNDSGKSGWNGELSDDPKRPETGLFVNEMGWTKMDWYAKRNAVVTKTKTNKDGTATWHVKYTIANSMKPEEVQSTPAYITSTFPTSLFERLISQSSASDEEKAFANILIDKAQPGVLWHIYVIEPPAGGSVSGIKVSNNSASRVEEGEQFKAIKSDGREYYTNTGVFIDPGSTATVEYDVTTAAGASDLVLDQTPVPYAPQITYEDNTKQ</sequence>
<evidence type="ECO:0000313" key="3">
    <source>
        <dbReference type="Proteomes" id="UP000241454"/>
    </source>
</evidence>
<name>A0A2R4G4Q7_BIFAD</name>
<reference evidence="2 3" key="1">
    <citation type="submission" date="2018-03" db="EMBL/GenBank/DDBJ databases">
        <authorList>
            <person name="Keele B.F."/>
        </authorList>
    </citation>
    <scope>NUCLEOTIDE SEQUENCE [LARGE SCALE GENOMIC DNA]</scope>
    <source>
        <strain evidence="2 3">1-11</strain>
    </source>
</reference>
<gene>
    <name evidence="2" type="ORF">C8077_07855</name>
</gene>
<keyword evidence="1" id="KW-1133">Transmembrane helix</keyword>
<protein>
    <recommendedName>
        <fullName evidence="4">DUF4012 domain-containing protein</fullName>
    </recommendedName>
</protein>
<dbReference type="RefSeq" id="WP_107646455.1">
    <property type="nucleotide sequence ID" value="NZ_CP028341.1"/>
</dbReference>
<dbReference type="InterPro" id="IPR025101">
    <property type="entry name" value="DUF4012"/>
</dbReference>
<proteinExistence type="predicted"/>
<dbReference type="EMBL" id="CP028341">
    <property type="protein sequence ID" value="AVT45813.1"/>
    <property type="molecule type" value="Genomic_DNA"/>
</dbReference>
<evidence type="ECO:0000256" key="1">
    <source>
        <dbReference type="SAM" id="Phobius"/>
    </source>
</evidence>
<dbReference type="AlphaFoldDB" id="A0A2R4G4Q7"/>
<feature type="transmembrane region" description="Helical" evidence="1">
    <location>
        <begin position="23"/>
        <end position="46"/>
    </location>
</feature>
<keyword evidence="1" id="KW-0472">Membrane</keyword>
<evidence type="ECO:0008006" key="4">
    <source>
        <dbReference type="Google" id="ProtNLM"/>
    </source>
</evidence>
<dbReference type="Pfam" id="PF13196">
    <property type="entry name" value="DUF4012"/>
    <property type="match status" value="1"/>
</dbReference>
<evidence type="ECO:0000313" key="2">
    <source>
        <dbReference type="EMBL" id="AVT45813.1"/>
    </source>
</evidence>